<dbReference type="PANTHER" id="PTHR33392">
    <property type="entry name" value="POLYISOPRENYL-TEICHOIC ACID--PEPTIDOGLYCAN TEICHOIC ACID TRANSFERASE TAGU"/>
    <property type="match status" value="1"/>
</dbReference>
<name>A0A7K1J2Z2_9BIFI</name>
<feature type="domain" description="Cell envelope-related transcriptional attenuator" evidence="4">
    <location>
        <begin position="220"/>
        <end position="362"/>
    </location>
</feature>
<dbReference type="EMBL" id="WNLP01000001">
    <property type="protein sequence ID" value="MUH59004.1"/>
    <property type="molecule type" value="Genomic_DNA"/>
</dbReference>
<dbReference type="Proteomes" id="UP000487882">
    <property type="component" value="Unassembled WGS sequence"/>
</dbReference>
<dbReference type="NCBIfam" id="TIGR00350">
    <property type="entry name" value="lytR_cpsA_psr"/>
    <property type="match status" value="1"/>
</dbReference>
<keyword evidence="3" id="KW-0472">Membrane</keyword>
<comment type="similarity">
    <text evidence="1">Belongs to the LytR/CpsA/Psr (LCP) family.</text>
</comment>
<accession>A0A7K1J2Z2</accession>
<organism evidence="5 6">
    <name type="scientific">Bifidobacterium canis</name>
    <dbReference type="NCBI Taxonomy" id="2610880"/>
    <lineage>
        <taxon>Bacteria</taxon>
        <taxon>Bacillati</taxon>
        <taxon>Actinomycetota</taxon>
        <taxon>Actinomycetes</taxon>
        <taxon>Bifidobacteriales</taxon>
        <taxon>Bifidobacteriaceae</taxon>
        <taxon>Bifidobacterium</taxon>
    </lineage>
</organism>
<dbReference type="AlphaFoldDB" id="A0A7K1J2Z2"/>
<feature type="region of interest" description="Disordered" evidence="2">
    <location>
        <begin position="1"/>
        <end position="145"/>
    </location>
</feature>
<dbReference type="PANTHER" id="PTHR33392:SF6">
    <property type="entry name" value="POLYISOPRENYL-TEICHOIC ACID--PEPTIDOGLYCAN TEICHOIC ACID TRANSFERASE TAGU"/>
    <property type="match status" value="1"/>
</dbReference>
<gene>
    <name evidence="5" type="ORF">GSD1FS_0308</name>
</gene>
<feature type="compositionally biased region" description="Low complexity" evidence="2">
    <location>
        <begin position="104"/>
        <end position="119"/>
    </location>
</feature>
<evidence type="ECO:0000256" key="2">
    <source>
        <dbReference type="SAM" id="MobiDB-lite"/>
    </source>
</evidence>
<keyword evidence="3" id="KW-1133">Transmembrane helix</keyword>
<dbReference type="Gene3D" id="3.40.630.190">
    <property type="entry name" value="LCP protein"/>
    <property type="match status" value="1"/>
</dbReference>
<sequence length="462" mass="49595">MSTNNDDQGNQLPPSFKPGKAHANSGQSSARPSTPAPPSFSPHRSTSRTSQHSQPARTSGHTNTASQRNQGESMPASFAPHSGAHTERQRSDSQPAPQSFAPASRSTRNSQASSSSVRSPKPHNSTPSAHNFGHTGKPSSGATRAHSKHRVRNIILTIIVVLALVLGFGLISTYNWVNSNLHKEEWLSGASDTAGTSWLILGSDERDGTTGALDDTPGERTDTILILTKPKHGPSSLISVPRDSLVQVGDEMLKINAVMQQFGKKELVKQVESITGQHIDHVAKLTFGGLTKVVDALGGIELCYDQDVDDEKSGLQWKAGCHVVNGTTALAFSRMRYSDPRSDFGRSDRQRQVIGAIASKATSRSTLMNFGKLKKTGEAALGSLTVDERSTPWTMLQMLLAFRDASGSNGITGSLYWSDPGYYVDGVGSSVLLDDQRNLELFKQLREGDHAAGQVGSTSEQQ</sequence>
<keyword evidence="3" id="KW-0812">Transmembrane</keyword>
<reference evidence="5 6" key="1">
    <citation type="submission" date="2019-09" db="EMBL/GenBank/DDBJ databases">
        <title>Bifidobacterium canis sp. nov., isolated from the digestive tract of German Shepherd dog puppy.</title>
        <authorList>
            <person name="Bunesova V."/>
        </authorList>
    </citation>
    <scope>NUCLEOTIDE SEQUENCE [LARGE SCALE GENOMIC DNA]</scope>
    <source>
        <strain evidence="5 6">GSD1FS</strain>
    </source>
</reference>
<evidence type="ECO:0000256" key="3">
    <source>
        <dbReference type="SAM" id="Phobius"/>
    </source>
</evidence>
<dbReference type="InterPro" id="IPR050922">
    <property type="entry name" value="LytR/CpsA/Psr_CW_biosynth"/>
</dbReference>
<feature type="transmembrane region" description="Helical" evidence="3">
    <location>
        <begin position="154"/>
        <end position="177"/>
    </location>
</feature>
<evidence type="ECO:0000256" key="1">
    <source>
        <dbReference type="ARBA" id="ARBA00006068"/>
    </source>
</evidence>
<proteinExistence type="inferred from homology"/>
<evidence type="ECO:0000259" key="4">
    <source>
        <dbReference type="Pfam" id="PF03816"/>
    </source>
</evidence>
<comment type="caution">
    <text evidence="5">The sequence shown here is derived from an EMBL/GenBank/DDBJ whole genome shotgun (WGS) entry which is preliminary data.</text>
</comment>
<protein>
    <submittedName>
        <fullName evidence="5">Cell envelope-related transcriptional attenuator domain</fullName>
    </submittedName>
</protein>
<evidence type="ECO:0000313" key="5">
    <source>
        <dbReference type="EMBL" id="MUH59004.1"/>
    </source>
</evidence>
<dbReference type="RefSeq" id="WP_246165686.1">
    <property type="nucleotide sequence ID" value="NZ_WNLP01000001.1"/>
</dbReference>
<feature type="compositionally biased region" description="Polar residues" evidence="2">
    <location>
        <begin position="43"/>
        <end position="72"/>
    </location>
</feature>
<keyword evidence="6" id="KW-1185">Reference proteome</keyword>
<dbReference type="InterPro" id="IPR004474">
    <property type="entry name" value="LytR_CpsA_psr"/>
</dbReference>
<dbReference type="Pfam" id="PF03816">
    <property type="entry name" value="LytR_cpsA_psr"/>
    <property type="match status" value="1"/>
</dbReference>
<evidence type="ECO:0000313" key="6">
    <source>
        <dbReference type="Proteomes" id="UP000487882"/>
    </source>
</evidence>
<feature type="compositionally biased region" description="Polar residues" evidence="2">
    <location>
        <begin position="1"/>
        <end position="13"/>
    </location>
</feature>